<dbReference type="Proteomes" id="UP000078272">
    <property type="component" value="Unassembled WGS sequence"/>
</dbReference>
<dbReference type="PANTHER" id="PTHR34387">
    <property type="entry name" value="SLR1258 PROTEIN"/>
    <property type="match status" value="1"/>
</dbReference>
<name>A0A175RF61_9HYPH</name>
<reference evidence="2 3" key="1">
    <citation type="journal article" date="2016" name="Front. Microbiol.">
        <title>Genomic Resource of Rice Seed Associated Bacteria.</title>
        <authorList>
            <person name="Midha S."/>
            <person name="Bansal K."/>
            <person name="Sharma S."/>
            <person name="Kumar N."/>
            <person name="Patil P.P."/>
            <person name="Chaudhry V."/>
            <person name="Patil P.B."/>
        </authorList>
    </citation>
    <scope>NUCLEOTIDE SEQUENCE [LARGE SCALE GENOMIC DNA]</scope>
    <source>
        <strain evidence="2 3">NS226</strain>
    </source>
</reference>
<gene>
    <name evidence="2" type="ORF">NS226_04165</name>
</gene>
<protein>
    <recommendedName>
        <fullName evidence="4">Periplasmic immunogenic protein</fullName>
    </recommendedName>
</protein>
<keyword evidence="1" id="KW-0732">Signal</keyword>
<dbReference type="AlphaFoldDB" id="A0A175RF61"/>
<comment type="caution">
    <text evidence="2">The sequence shown here is derived from an EMBL/GenBank/DDBJ whole genome shotgun (WGS) entry which is preliminary data.</text>
</comment>
<dbReference type="Pfam" id="PF04402">
    <property type="entry name" value="SIMPL"/>
    <property type="match status" value="1"/>
</dbReference>
<dbReference type="InterPro" id="IPR052022">
    <property type="entry name" value="26kDa_periplasmic_antigen"/>
</dbReference>
<feature type="chain" id="PRO_5008041851" description="Periplasmic immunogenic protein" evidence="1">
    <location>
        <begin position="26"/>
        <end position="248"/>
    </location>
</feature>
<dbReference type="PATRIC" id="fig|401562.3.peg.4361"/>
<proteinExistence type="predicted"/>
<dbReference type="InterPro" id="IPR007497">
    <property type="entry name" value="SIMPL/DUF541"/>
</dbReference>
<dbReference type="STRING" id="401562.NS365_05920"/>
<dbReference type="Gene3D" id="3.30.110.170">
    <property type="entry name" value="Protein of unknown function (DUF541), domain 1"/>
    <property type="match status" value="1"/>
</dbReference>
<evidence type="ECO:0000256" key="1">
    <source>
        <dbReference type="SAM" id="SignalP"/>
    </source>
</evidence>
<evidence type="ECO:0000313" key="3">
    <source>
        <dbReference type="Proteomes" id="UP000078272"/>
    </source>
</evidence>
<dbReference type="PANTHER" id="PTHR34387:SF1">
    <property type="entry name" value="PERIPLASMIC IMMUNOGENIC PROTEIN"/>
    <property type="match status" value="1"/>
</dbReference>
<dbReference type="RefSeq" id="WP_244496254.1">
    <property type="nucleotide sequence ID" value="NZ_LDPZ01000006.1"/>
</dbReference>
<feature type="signal peptide" evidence="1">
    <location>
        <begin position="1"/>
        <end position="25"/>
    </location>
</feature>
<sequence length="248" mass="26613">MVRPRLSLTPLALTALLATASPLLAQEPPPAPPSRIEVDGEGTVYRAPDLAVTQLTVMRNAPTAAEALADVNKAIGDVSSAMSEFGVEKRDLRTAGFQISPQYQYDNRQDGPQAPPKLVGYEVRNTLSVKVRDLTKLGALLDKAVMLGVNEGGSIQFEIDDPTDATQEARRLAVADAKARAETLAEASGLKLGRVLLIQDGAIRREPSPPMPFAEMKLAAAPPSPRVPVEIGENAVRADIRIVYEMRN</sequence>
<accession>A0A175RF61</accession>
<dbReference type="Gene3D" id="3.30.70.2970">
    <property type="entry name" value="Protein of unknown function (DUF541), domain 2"/>
    <property type="match status" value="1"/>
</dbReference>
<dbReference type="GO" id="GO:0006974">
    <property type="term" value="P:DNA damage response"/>
    <property type="evidence" value="ECO:0007669"/>
    <property type="project" value="TreeGrafter"/>
</dbReference>
<dbReference type="EMBL" id="LDPZ01000006">
    <property type="protein sequence ID" value="KTQ97834.1"/>
    <property type="molecule type" value="Genomic_DNA"/>
</dbReference>
<evidence type="ECO:0000313" key="2">
    <source>
        <dbReference type="EMBL" id="KTQ97834.1"/>
    </source>
</evidence>
<organism evidence="2 3">
    <name type="scientific">Aureimonas ureilytica</name>
    <dbReference type="NCBI Taxonomy" id="401562"/>
    <lineage>
        <taxon>Bacteria</taxon>
        <taxon>Pseudomonadati</taxon>
        <taxon>Pseudomonadota</taxon>
        <taxon>Alphaproteobacteria</taxon>
        <taxon>Hyphomicrobiales</taxon>
        <taxon>Aurantimonadaceae</taxon>
        <taxon>Aureimonas</taxon>
    </lineage>
</organism>
<evidence type="ECO:0008006" key="4">
    <source>
        <dbReference type="Google" id="ProtNLM"/>
    </source>
</evidence>